<evidence type="ECO:0000256" key="1">
    <source>
        <dbReference type="ARBA" id="ARBA00001917"/>
    </source>
</evidence>
<proteinExistence type="predicted"/>
<dbReference type="Gene3D" id="3.20.20.70">
    <property type="entry name" value="Aldolase class I"/>
    <property type="match status" value="1"/>
</dbReference>
<dbReference type="SUPFAM" id="SSF51395">
    <property type="entry name" value="FMN-linked oxidoreductases"/>
    <property type="match status" value="1"/>
</dbReference>
<evidence type="ECO:0000313" key="8">
    <source>
        <dbReference type="Proteomes" id="UP000270046"/>
    </source>
</evidence>
<dbReference type="EMBL" id="CP032869">
    <property type="protein sequence ID" value="AYL99380.1"/>
    <property type="molecule type" value="Genomic_DNA"/>
</dbReference>
<dbReference type="CDD" id="cd04747">
    <property type="entry name" value="OYE_like_5_FMN"/>
    <property type="match status" value="1"/>
</dbReference>
<dbReference type="GO" id="GO:0010181">
    <property type="term" value="F:FMN binding"/>
    <property type="evidence" value="ECO:0007669"/>
    <property type="project" value="InterPro"/>
</dbReference>
<evidence type="ECO:0000256" key="3">
    <source>
        <dbReference type="ARBA" id="ARBA00022643"/>
    </source>
</evidence>
<organism evidence="7 8">
    <name type="scientific">Mucilaginibacter celer</name>
    <dbReference type="NCBI Taxonomy" id="2305508"/>
    <lineage>
        <taxon>Bacteria</taxon>
        <taxon>Pseudomonadati</taxon>
        <taxon>Bacteroidota</taxon>
        <taxon>Sphingobacteriia</taxon>
        <taxon>Sphingobacteriales</taxon>
        <taxon>Sphingobacteriaceae</taxon>
        <taxon>Mucilaginibacter</taxon>
    </lineage>
</organism>
<keyword evidence="4" id="KW-0521">NADP</keyword>
<dbReference type="Proteomes" id="UP000270046">
    <property type="component" value="Chromosome"/>
</dbReference>
<dbReference type="GO" id="GO:0050661">
    <property type="term" value="F:NADP binding"/>
    <property type="evidence" value="ECO:0007669"/>
    <property type="project" value="InterPro"/>
</dbReference>
<dbReference type="InterPro" id="IPR001155">
    <property type="entry name" value="OxRdtase_FMN_N"/>
</dbReference>
<dbReference type="KEGG" id="muh:HYN43_008840"/>
<gene>
    <name evidence="7" type="ORF">HYN43_008840</name>
</gene>
<dbReference type="PANTHER" id="PTHR43303:SF4">
    <property type="entry name" value="NADPH DEHYDROGENASE C23G7.10C-RELATED"/>
    <property type="match status" value="1"/>
</dbReference>
<dbReference type="Pfam" id="PF00724">
    <property type="entry name" value="Oxidored_FMN"/>
    <property type="match status" value="1"/>
</dbReference>
<name>A0A494W0Q1_9SPHI</name>
<accession>A0A494W0Q1</accession>
<evidence type="ECO:0000256" key="2">
    <source>
        <dbReference type="ARBA" id="ARBA00022630"/>
    </source>
</evidence>
<keyword evidence="5" id="KW-0560">Oxidoreductase</keyword>
<dbReference type="InterPro" id="IPR044152">
    <property type="entry name" value="YqjM-like"/>
</dbReference>
<evidence type="ECO:0000256" key="4">
    <source>
        <dbReference type="ARBA" id="ARBA00022857"/>
    </source>
</evidence>
<comment type="cofactor">
    <cofactor evidence="1">
        <name>FMN</name>
        <dbReference type="ChEBI" id="CHEBI:58210"/>
    </cofactor>
</comment>
<dbReference type="AlphaFoldDB" id="A0A494W0Q1"/>
<evidence type="ECO:0000256" key="5">
    <source>
        <dbReference type="ARBA" id="ARBA00023002"/>
    </source>
</evidence>
<keyword evidence="2" id="KW-0285">Flavoprotein</keyword>
<protein>
    <submittedName>
        <fullName evidence="7">12-oxophytodienoate reductase</fullName>
    </submittedName>
</protein>
<sequence length="354" mass="40377">MNIQPLFSPFVYKNLTLKNRIVMPPMTRKHSPDGIPSVDVAEYYSRRAMDAGLILSESTAIERPAAKHFKDIPNFYAEALEGWERVIRLVHQHKGVMGPQLWHVGIAKPDPSGWLPSLHFEGPDMMTRGEIQATVESFANAALNAKNLGFDCVEIHGGHGYLIDQFFWSHTNHRKDDYGGKTIGERTRFAVEVVKAIRKVVGENFVILIRLSQWKLEDYEAKNALTPNEMESWLLPLAEAGIDIFDCSQRRYWQPEFEGSDLSFAGWAKKITGQPSITVGSVGLSGEFLQSLYHGEGARKADFNELMRRYDRGEFDLVAVGRALLQDPCWIEKMRDGRYDELRDFSRESLGRYY</sequence>
<reference evidence="7 8" key="1">
    <citation type="submission" date="2018-10" db="EMBL/GenBank/DDBJ databases">
        <title>Genome sequencing of Mucilaginibacter sp. HYN0043.</title>
        <authorList>
            <person name="Kim M."/>
            <person name="Yi H."/>
        </authorList>
    </citation>
    <scope>NUCLEOTIDE SEQUENCE [LARGE SCALE GENOMIC DNA]</scope>
    <source>
        <strain evidence="7 8">HYN0043</strain>
    </source>
</reference>
<dbReference type="GO" id="GO:0003959">
    <property type="term" value="F:NADPH dehydrogenase activity"/>
    <property type="evidence" value="ECO:0007669"/>
    <property type="project" value="InterPro"/>
</dbReference>
<keyword evidence="3" id="KW-0288">FMN</keyword>
<dbReference type="PANTHER" id="PTHR43303">
    <property type="entry name" value="NADPH DEHYDROGENASE C23G7.10C-RELATED"/>
    <property type="match status" value="1"/>
</dbReference>
<keyword evidence="8" id="KW-1185">Reference proteome</keyword>
<dbReference type="OrthoDB" id="9772736at2"/>
<dbReference type="InterPro" id="IPR013785">
    <property type="entry name" value="Aldolase_TIM"/>
</dbReference>
<feature type="domain" description="NADH:flavin oxidoreductase/NADH oxidase N-terminal" evidence="6">
    <location>
        <begin position="6"/>
        <end position="341"/>
    </location>
</feature>
<evidence type="ECO:0000259" key="6">
    <source>
        <dbReference type="Pfam" id="PF00724"/>
    </source>
</evidence>
<evidence type="ECO:0000313" key="7">
    <source>
        <dbReference type="EMBL" id="AYL99380.1"/>
    </source>
</evidence>